<keyword evidence="3" id="KW-1185">Reference proteome</keyword>
<dbReference type="Proteomes" id="UP000332933">
    <property type="component" value="Unassembled WGS sequence"/>
</dbReference>
<protein>
    <submittedName>
        <fullName evidence="2">Aste57867_18873 protein</fullName>
    </submittedName>
</protein>
<reference evidence="2 3" key="1">
    <citation type="submission" date="2019-03" db="EMBL/GenBank/DDBJ databases">
        <authorList>
            <person name="Gaulin E."/>
            <person name="Dumas B."/>
        </authorList>
    </citation>
    <scope>NUCLEOTIDE SEQUENCE [LARGE SCALE GENOMIC DNA]</scope>
    <source>
        <strain evidence="2">CBS 568.67</strain>
    </source>
</reference>
<name>A0A485LCY1_9STRA</name>
<dbReference type="GO" id="GO:0005634">
    <property type="term" value="C:nucleus"/>
    <property type="evidence" value="ECO:0007669"/>
    <property type="project" value="TreeGrafter"/>
</dbReference>
<dbReference type="InterPro" id="IPR010770">
    <property type="entry name" value="Ecd"/>
</dbReference>
<dbReference type="EMBL" id="VJMH01006420">
    <property type="protein sequence ID" value="KAF0689690.1"/>
    <property type="molecule type" value="Genomic_DNA"/>
</dbReference>
<dbReference type="Pfam" id="PF07093">
    <property type="entry name" value="SGT1"/>
    <property type="match status" value="2"/>
</dbReference>
<gene>
    <name evidence="2" type="primary">Aste57867_18873</name>
    <name evidence="1" type="ORF">As57867_018809</name>
    <name evidence="2" type="ORF">ASTE57867_18873</name>
</gene>
<proteinExistence type="predicted"/>
<dbReference type="EMBL" id="CAADRA010006441">
    <property type="protein sequence ID" value="VFT95607.1"/>
    <property type="molecule type" value="Genomic_DNA"/>
</dbReference>
<dbReference type="PANTHER" id="PTHR13060:SF0">
    <property type="entry name" value="PROTEIN ECDYSONELESS HOMOLOG"/>
    <property type="match status" value="1"/>
</dbReference>
<dbReference type="PANTHER" id="PTHR13060">
    <property type="entry name" value="SGT1 PROTEIN HSGT1 SUPPRESSOR OF GCR2"/>
    <property type="match status" value="1"/>
</dbReference>
<evidence type="ECO:0000313" key="3">
    <source>
        <dbReference type="Proteomes" id="UP000332933"/>
    </source>
</evidence>
<accession>A0A485LCY1</accession>
<dbReference type="OrthoDB" id="27237at2759"/>
<organism evidence="2 3">
    <name type="scientific">Aphanomyces stellatus</name>
    <dbReference type="NCBI Taxonomy" id="120398"/>
    <lineage>
        <taxon>Eukaryota</taxon>
        <taxon>Sar</taxon>
        <taxon>Stramenopiles</taxon>
        <taxon>Oomycota</taxon>
        <taxon>Saprolegniomycetes</taxon>
        <taxon>Saprolegniales</taxon>
        <taxon>Verrucalvaceae</taxon>
        <taxon>Aphanomyces</taxon>
    </lineage>
</organism>
<sequence length="533" mass="58973">MFPAPEVGQDFLEFRVYFDEALSQDDADVRLGPMKNEVDLFLDGYVWQKEPLILTTMAASKKPLGFVLGGKMLCGDNVEDEWVATAALLMLTRAHADITVQVWDADGEFLLIEAADALPPWLHPDNSANRVFLRQGHVHIVHQNKSENRMNLKTALDLVMEPTCGTRASAALDALVLERLTHAQTSSMKRGINCHVVQCILPRDAAVVFQAHPHAVAYAVEAFYYREPTESTHICRHMKRFPPTEMVPTMVTLTRCMYAQTKQQQFAPPKPFQTAAWPPRAADDAMDIGMKLACGLELLYHSRVPDVHNVAWRERMDLVLSDERRRALVDVPLRPSDDDAWLYVTPEGLEAMLHQAETTLKEEMPAADGAAADDDGGQELQNMATLFNKFVSDASDYEGVAKDHETHADGVSFDLDTLMAILKGGGGSQAVDMPAPIDEEDDYFFESDDESDEGDDMDGEMESMMAEMDAELATSKLAKSFHRAATDGPEDDAALKPVDIDFNLVSNLLESFASQEGSAGPVSNMLRDMGFAN</sequence>
<dbReference type="AlphaFoldDB" id="A0A485LCY1"/>
<evidence type="ECO:0000313" key="1">
    <source>
        <dbReference type="EMBL" id="KAF0689690.1"/>
    </source>
</evidence>
<reference evidence="1" key="2">
    <citation type="submission" date="2019-06" db="EMBL/GenBank/DDBJ databases">
        <title>Genomics analysis of Aphanomyces spp. identifies a new class of oomycete effector associated with host adaptation.</title>
        <authorList>
            <person name="Gaulin E."/>
        </authorList>
    </citation>
    <scope>NUCLEOTIDE SEQUENCE</scope>
    <source>
        <strain evidence="1">CBS 578.67</strain>
    </source>
</reference>
<evidence type="ECO:0000313" key="2">
    <source>
        <dbReference type="EMBL" id="VFT95607.1"/>
    </source>
</evidence>